<name>A0A085NTK9_9BILA</name>
<evidence type="ECO:0000313" key="2">
    <source>
        <dbReference type="EMBL" id="KFD72805.1"/>
    </source>
</evidence>
<dbReference type="AlphaFoldDB" id="A0A085NTK9"/>
<accession>A0A085NTK9</accession>
<evidence type="ECO:0000313" key="1">
    <source>
        <dbReference type="EMBL" id="KFD47181.1"/>
    </source>
</evidence>
<evidence type="ECO:0000313" key="3">
    <source>
        <dbReference type="Proteomes" id="UP000030764"/>
    </source>
</evidence>
<keyword evidence="3" id="KW-1185">Reference proteome</keyword>
<reference evidence="2 3" key="1">
    <citation type="journal article" date="2014" name="Nat. Genet.">
        <title>Genome and transcriptome of the porcine whipworm Trichuris suis.</title>
        <authorList>
            <person name="Jex A.R."/>
            <person name="Nejsum P."/>
            <person name="Schwarz E.M."/>
            <person name="Hu L."/>
            <person name="Young N.D."/>
            <person name="Hall R.S."/>
            <person name="Korhonen P.K."/>
            <person name="Liao S."/>
            <person name="Thamsborg S."/>
            <person name="Xia J."/>
            <person name="Xu P."/>
            <person name="Wang S."/>
            <person name="Scheerlinck J.P."/>
            <person name="Hofmann A."/>
            <person name="Sternberg P.W."/>
            <person name="Wang J."/>
            <person name="Gasser R.B."/>
        </authorList>
    </citation>
    <scope>NUCLEOTIDE SEQUENCE [LARGE SCALE GENOMIC DNA]</scope>
    <source>
        <strain evidence="2">DCEP-RM93F</strain>
        <strain evidence="1">DCEP-RM93M</strain>
    </source>
</reference>
<gene>
    <name evidence="1" type="ORF">M513_11950</name>
    <name evidence="2" type="ORF">M514_11950</name>
</gene>
<sequence>MNSAHYEKSPGCSPPCDYFGSLTSGRSYIVRRTIQFLPCFVSIKMATLELLQLLLFPRSSTVGFISLCNASTRRRDCSWSKEGFRDNVAGLNEDFQAYLSIKFHYVVLLLDLMAVVGSPCRHLI</sequence>
<organism evidence="2">
    <name type="scientific">Trichuris suis</name>
    <name type="common">pig whipworm</name>
    <dbReference type="NCBI Taxonomy" id="68888"/>
    <lineage>
        <taxon>Eukaryota</taxon>
        <taxon>Metazoa</taxon>
        <taxon>Ecdysozoa</taxon>
        <taxon>Nematoda</taxon>
        <taxon>Enoplea</taxon>
        <taxon>Dorylaimia</taxon>
        <taxon>Trichinellida</taxon>
        <taxon>Trichuridae</taxon>
        <taxon>Trichuris</taxon>
    </lineage>
</organism>
<dbReference type="EMBL" id="KL367476">
    <property type="protein sequence ID" value="KFD72805.1"/>
    <property type="molecule type" value="Genomic_DNA"/>
</dbReference>
<dbReference type="EMBL" id="KL363337">
    <property type="protein sequence ID" value="KFD47181.1"/>
    <property type="molecule type" value="Genomic_DNA"/>
</dbReference>
<dbReference type="Proteomes" id="UP000030758">
    <property type="component" value="Unassembled WGS sequence"/>
</dbReference>
<protein>
    <submittedName>
        <fullName evidence="2">Uncharacterized protein</fullName>
    </submittedName>
</protein>
<proteinExistence type="predicted"/>
<dbReference type="Proteomes" id="UP000030764">
    <property type="component" value="Unassembled WGS sequence"/>
</dbReference>